<proteinExistence type="predicted"/>
<reference evidence="4 5" key="1">
    <citation type="journal article" date="2017" name="Nature">
        <title>The Apostasia genome and the evolution of orchids.</title>
        <authorList>
            <person name="Zhang G.Q."/>
            <person name="Liu K.W."/>
            <person name="Li Z."/>
            <person name="Lohaus R."/>
            <person name="Hsiao Y.Y."/>
            <person name="Niu S.C."/>
            <person name="Wang J.Y."/>
            <person name="Lin Y.C."/>
            <person name="Xu Q."/>
            <person name="Chen L.J."/>
            <person name="Yoshida K."/>
            <person name="Fujiwara S."/>
            <person name="Wang Z.W."/>
            <person name="Zhang Y.Q."/>
            <person name="Mitsuda N."/>
            <person name="Wang M."/>
            <person name="Liu G.H."/>
            <person name="Pecoraro L."/>
            <person name="Huang H.X."/>
            <person name="Xiao X.J."/>
            <person name="Lin M."/>
            <person name="Wu X.Y."/>
            <person name="Wu W.L."/>
            <person name="Chen Y.Y."/>
            <person name="Chang S.B."/>
            <person name="Sakamoto S."/>
            <person name="Ohme-Takagi M."/>
            <person name="Yagi M."/>
            <person name="Zeng S.J."/>
            <person name="Shen C.Y."/>
            <person name="Yeh C.M."/>
            <person name="Luo Y.B."/>
            <person name="Tsai W.C."/>
            <person name="Van de Peer Y."/>
            <person name="Liu Z.J."/>
        </authorList>
    </citation>
    <scope>NUCLEOTIDE SEQUENCE [LARGE SCALE GENOMIC DNA]</scope>
    <source>
        <strain evidence="5">cv. Shenzhen</strain>
        <tissue evidence="4">Stem</tissue>
    </source>
</reference>
<dbReference type="OrthoDB" id="26384at2759"/>
<feature type="compositionally biased region" description="Basic and acidic residues" evidence="1">
    <location>
        <begin position="466"/>
        <end position="481"/>
    </location>
</feature>
<dbReference type="EMBL" id="KZ451979">
    <property type="protein sequence ID" value="PKA55636.1"/>
    <property type="molecule type" value="Genomic_DNA"/>
</dbReference>
<dbReference type="GO" id="GO:0031902">
    <property type="term" value="C:late endosome membrane"/>
    <property type="evidence" value="ECO:0007669"/>
    <property type="project" value="TreeGrafter"/>
</dbReference>
<protein>
    <submittedName>
        <fullName evidence="4">Uncharacterized protein</fullName>
    </submittedName>
</protein>
<feature type="domain" description="Mic1" evidence="2">
    <location>
        <begin position="563"/>
        <end position="736"/>
    </location>
</feature>
<feature type="region of interest" description="Disordered" evidence="1">
    <location>
        <begin position="435"/>
        <end position="481"/>
    </location>
</feature>
<dbReference type="PANTHER" id="PTHR12897:SF4">
    <property type="entry name" value="REGULATOR OF MON1-CCZ1 COMPLEX"/>
    <property type="match status" value="1"/>
</dbReference>
<accession>A0A2I0AJJ4</accession>
<dbReference type="GO" id="GO:0010506">
    <property type="term" value="P:regulation of autophagy"/>
    <property type="evidence" value="ECO:0007669"/>
    <property type="project" value="InterPro"/>
</dbReference>
<dbReference type="AlphaFoldDB" id="A0A2I0AJJ4"/>
<dbReference type="Pfam" id="PF07035">
    <property type="entry name" value="RMC1_C"/>
    <property type="match status" value="1"/>
</dbReference>
<dbReference type="GO" id="GO:0005765">
    <property type="term" value="C:lysosomal membrane"/>
    <property type="evidence" value="ECO:0007669"/>
    <property type="project" value="TreeGrafter"/>
</dbReference>
<organism evidence="4 5">
    <name type="scientific">Apostasia shenzhenica</name>
    <dbReference type="NCBI Taxonomy" id="1088818"/>
    <lineage>
        <taxon>Eukaryota</taxon>
        <taxon>Viridiplantae</taxon>
        <taxon>Streptophyta</taxon>
        <taxon>Embryophyta</taxon>
        <taxon>Tracheophyta</taxon>
        <taxon>Spermatophyta</taxon>
        <taxon>Magnoliopsida</taxon>
        <taxon>Liliopsida</taxon>
        <taxon>Asparagales</taxon>
        <taxon>Orchidaceae</taxon>
        <taxon>Apostasioideae</taxon>
        <taxon>Apostasia</taxon>
    </lineage>
</organism>
<evidence type="ECO:0000313" key="4">
    <source>
        <dbReference type="EMBL" id="PKA55636.1"/>
    </source>
</evidence>
<evidence type="ECO:0000313" key="5">
    <source>
        <dbReference type="Proteomes" id="UP000236161"/>
    </source>
</evidence>
<dbReference type="GO" id="GO:0035658">
    <property type="term" value="C:Mon1-Ccz1 complex"/>
    <property type="evidence" value="ECO:0007669"/>
    <property type="project" value="InterPro"/>
</dbReference>
<dbReference type="PANTHER" id="PTHR12897">
    <property type="entry name" value="COLON CANCER-ASSOCIATED PROTEIN MIC1"/>
    <property type="match status" value="1"/>
</dbReference>
<gene>
    <name evidence="4" type="ORF">AXF42_Ash006838</name>
</gene>
<dbReference type="Proteomes" id="UP000236161">
    <property type="component" value="Unassembled WGS sequence"/>
</dbReference>
<sequence length="759" mass="85204">MFERSSRDQSRAGFSGSGALSHVYIQHPPLRCNIPETQGLYYDDGNKLLLSPTSDQVLSWKVAPCAQQDPPDSDSITEGSVLCIRYSLDRKVVGIQRSNQEIQFKNRETGQTFSRRCKPDSERILGFFWTDCPYCDIIFVKTSGLDLLLYEAELNTLRLVEAKRFNITWYIYTHESRMVLLASGTQCTTFYGYQFSSGGTIRLPKFEMTMAKTEANQRPILAAEDVHIVTIYGRIYCLQHDRAGIVLKLYRFYRDAIVHQGSLPIYSSRISVGVVDNILLVHQIDAKVVILYDLFLDSLAPISAPLPLLLKGTYSNGKQGVQMEDNLVSLYSAMIYGDKWTFFVPDLICDVEHGLLWKIYLDLEAIAVSCSDVPSLLEFLQRRKCDPNKSKLLCLAIMRSIILERRPISIVSRSIDVLVASYSYLAKTGNVVHGGDRRTSEAYPHSSSQHIGNSGTPSVESSCENLVKEESSRRPEGKPEHSAIIENEASKNASGAQSFLASSSDGETDLEMRKGLVWHPTKLSSDDNATGTGELTNEDFRRKESPLHSEALGNGNSLIESCASIGHGSQLSTAAISPDEMYHFVFAIVEDEMGGDPAYLISVIVEFLRSSSKEKLKVHPKLHVMVVQLLVRSNRYAELGFFVANKILEPSKEVALQLLESGHQNLQTRKLGMHMLRQLAQHHDYVNLLLEDGQYLEALRYARKHKVITVRPSLFLEAALCSNDRQQLAAVLRFFSDFTPGYKSTAEHNRYHQILAEMS</sequence>
<feature type="compositionally biased region" description="Polar residues" evidence="1">
    <location>
        <begin position="445"/>
        <end position="464"/>
    </location>
</feature>
<dbReference type="InterPro" id="IPR040371">
    <property type="entry name" value="RMC1"/>
</dbReference>
<dbReference type="Pfam" id="PF21029">
    <property type="entry name" value="RMC1_N"/>
    <property type="match status" value="1"/>
</dbReference>
<dbReference type="STRING" id="1088818.A0A2I0AJJ4"/>
<evidence type="ECO:0000259" key="3">
    <source>
        <dbReference type="Pfam" id="PF21029"/>
    </source>
</evidence>
<keyword evidence="5" id="KW-1185">Reference proteome</keyword>
<name>A0A2I0AJJ4_9ASPA</name>
<dbReference type="InterPro" id="IPR009755">
    <property type="entry name" value="RMC1_C"/>
</dbReference>
<evidence type="ECO:0000259" key="2">
    <source>
        <dbReference type="Pfam" id="PF07035"/>
    </source>
</evidence>
<dbReference type="InterPro" id="IPR049040">
    <property type="entry name" value="RMC1_N"/>
</dbReference>
<evidence type="ECO:0000256" key="1">
    <source>
        <dbReference type="SAM" id="MobiDB-lite"/>
    </source>
</evidence>
<feature type="domain" description="Regulator of MON1-CCZ1 complex N-terminal" evidence="3">
    <location>
        <begin position="41"/>
        <end position="156"/>
    </location>
</feature>